<dbReference type="InterPro" id="IPR000477">
    <property type="entry name" value="RT_dom"/>
</dbReference>
<feature type="domain" description="Reverse transcriptase" evidence="2">
    <location>
        <begin position="97"/>
        <end position="149"/>
    </location>
</feature>
<dbReference type="InterPro" id="IPR043502">
    <property type="entry name" value="DNA/RNA_pol_sf"/>
</dbReference>
<feature type="compositionally biased region" description="Polar residues" evidence="1">
    <location>
        <begin position="26"/>
        <end position="45"/>
    </location>
</feature>
<evidence type="ECO:0000259" key="2">
    <source>
        <dbReference type="Pfam" id="PF00078"/>
    </source>
</evidence>
<accession>A0ABQ8TYB8</accession>
<dbReference type="EMBL" id="JAJSOF020000001">
    <property type="protein sequence ID" value="KAJ4451678.1"/>
    <property type="molecule type" value="Genomic_DNA"/>
</dbReference>
<feature type="region of interest" description="Disordered" evidence="1">
    <location>
        <begin position="26"/>
        <end position="56"/>
    </location>
</feature>
<name>A0ABQ8TYB8_PERAM</name>
<evidence type="ECO:0000256" key="1">
    <source>
        <dbReference type="SAM" id="MobiDB-lite"/>
    </source>
</evidence>
<dbReference type="InterPro" id="IPR043128">
    <property type="entry name" value="Rev_trsase/Diguanyl_cyclase"/>
</dbReference>
<dbReference type="SUPFAM" id="SSF56672">
    <property type="entry name" value="DNA/RNA polymerases"/>
    <property type="match status" value="1"/>
</dbReference>
<evidence type="ECO:0000313" key="3">
    <source>
        <dbReference type="EMBL" id="KAJ4451678.1"/>
    </source>
</evidence>
<dbReference type="Gene3D" id="3.30.70.270">
    <property type="match status" value="1"/>
</dbReference>
<dbReference type="Pfam" id="PF00078">
    <property type="entry name" value="RVT_1"/>
    <property type="match status" value="1"/>
</dbReference>
<gene>
    <name evidence="3" type="ORF">ANN_03148</name>
</gene>
<keyword evidence="4" id="KW-1185">Reference proteome</keyword>
<comment type="caution">
    <text evidence="3">The sequence shown here is derived from an EMBL/GenBank/DDBJ whole genome shotgun (WGS) entry which is preliminary data.</text>
</comment>
<organism evidence="3 4">
    <name type="scientific">Periplaneta americana</name>
    <name type="common">American cockroach</name>
    <name type="synonym">Blatta americana</name>
    <dbReference type="NCBI Taxonomy" id="6978"/>
    <lineage>
        <taxon>Eukaryota</taxon>
        <taxon>Metazoa</taxon>
        <taxon>Ecdysozoa</taxon>
        <taxon>Arthropoda</taxon>
        <taxon>Hexapoda</taxon>
        <taxon>Insecta</taxon>
        <taxon>Pterygota</taxon>
        <taxon>Neoptera</taxon>
        <taxon>Polyneoptera</taxon>
        <taxon>Dictyoptera</taxon>
        <taxon>Blattodea</taxon>
        <taxon>Blattoidea</taxon>
        <taxon>Blattidae</taxon>
        <taxon>Blattinae</taxon>
        <taxon>Periplaneta</taxon>
    </lineage>
</organism>
<reference evidence="3 4" key="1">
    <citation type="journal article" date="2022" name="Allergy">
        <title>Genome assembly and annotation of Periplaneta americana reveal a comprehensive cockroach allergen profile.</title>
        <authorList>
            <person name="Wang L."/>
            <person name="Xiong Q."/>
            <person name="Saelim N."/>
            <person name="Wang L."/>
            <person name="Nong W."/>
            <person name="Wan A.T."/>
            <person name="Shi M."/>
            <person name="Liu X."/>
            <person name="Cao Q."/>
            <person name="Hui J.H.L."/>
            <person name="Sookrung N."/>
            <person name="Leung T.F."/>
            <person name="Tungtrongchitr A."/>
            <person name="Tsui S.K.W."/>
        </authorList>
    </citation>
    <scope>NUCLEOTIDE SEQUENCE [LARGE SCALE GENOMIC DNA]</scope>
    <source>
        <strain evidence="3">PWHHKU_190912</strain>
    </source>
</reference>
<protein>
    <recommendedName>
        <fullName evidence="2">Reverse transcriptase domain-containing protein</fullName>
    </recommendedName>
</protein>
<sequence>METQLNNTAIENIPTKKQDIIASTSNNMEESDDLSNSPDNVQNIGTLQSSLTPTSTPKNLQHMEDWFTLIAFIIQHRDGSHHELTSEELAEEYGFKLVSGPPNVTVLSFADDIVIVGKDSEAAKHIAEIATRRLHEIGLEINAKKSKCISIVNGKLNSLLFTSIPLQKCPP</sequence>
<feature type="compositionally biased region" description="Low complexity" evidence="1">
    <location>
        <begin position="46"/>
        <end position="56"/>
    </location>
</feature>
<evidence type="ECO:0000313" key="4">
    <source>
        <dbReference type="Proteomes" id="UP001148838"/>
    </source>
</evidence>
<dbReference type="Proteomes" id="UP001148838">
    <property type="component" value="Unassembled WGS sequence"/>
</dbReference>
<proteinExistence type="predicted"/>